<name>A0A5N6MYZ1_9ASTR</name>
<organism evidence="1 2">
    <name type="scientific">Mikania micrantha</name>
    <name type="common">bitter vine</name>
    <dbReference type="NCBI Taxonomy" id="192012"/>
    <lineage>
        <taxon>Eukaryota</taxon>
        <taxon>Viridiplantae</taxon>
        <taxon>Streptophyta</taxon>
        <taxon>Embryophyta</taxon>
        <taxon>Tracheophyta</taxon>
        <taxon>Spermatophyta</taxon>
        <taxon>Magnoliopsida</taxon>
        <taxon>eudicotyledons</taxon>
        <taxon>Gunneridae</taxon>
        <taxon>Pentapetalae</taxon>
        <taxon>asterids</taxon>
        <taxon>campanulids</taxon>
        <taxon>Asterales</taxon>
        <taxon>Asteraceae</taxon>
        <taxon>Asteroideae</taxon>
        <taxon>Heliantheae alliance</taxon>
        <taxon>Eupatorieae</taxon>
        <taxon>Mikania</taxon>
    </lineage>
</organism>
<keyword evidence="2" id="KW-1185">Reference proteome</keyword>
<dbReference type="Proteomes" id="UP000326396">
    <property type="component" value="Linkage Group LG4"/>
</dbReference>
<gene>
    <name evidence="1" type="ORF">E3N88_27851</name>
</gene>
<evidence type="ECO:0000313" key="2">
    <source>
        <dbReference type="Proteomes" id="UP000326396"/>
    </source>
</evidence>
<dbReference type="PANTHER" id="PTHR31439:SF7">
    <property type="entry name" value="EXPRESSED PROTEIN"/>
    <property type="match status" value="1"/>
</dbReference>
<dbReference type="AlphaFoldDB" id="A0A5N6MYZ1"/>
<dbReference type="PANTHER" id="PTHR31439">
    <property type="entry name" value="EXPRESSED PROTEIN"/>
    <property type="match status" value="1"/>
</dbReference>
<dbReference type="EMBL" id="SZYD01000014">
    <property type="protein sequence ID" value="KAD4179260.1"/>
    <property type="molecule type" value="Genomic_DNA"/>
</dbReference>
<proteinExistence type="predicted"/>
<protein>
    <submittedName>
        <fullName evidence="1">Uncharacterized protein</fullName>
    </submittedName>
</protein>
<dbReference type="OrthoDB" id="1852153at2759"/>
<sequence length="527" mass="59731">MDLWSWISELPYSDEWSTDPTSELTFQLASSTESLQLKARRKFSSNSDLLAITFYVSYDEKALWVSDTCQVNSDKPFLPLVLQLLQEIISRSPTAHNSIAAACPRSQLQKLKPDSVSWTLDSHSPESFSAFFNLVFLARLFWLCACDSPSDVGSLYFNSMLAPNLEAFGSAHSPVLRAFFVSAGIDVELAIMRTFGYMLTKCLLLREVGVGLQLLTPSYKNLGFSYAVETHGLWVLKGYAPLMAMTRSRSGENNTSTLRPLFEPKESVLKYALAHQQLEVVIQLEYSVEVKENFILVKTRVDNIRVLVTKLGFGKNEESNIYMHEKHFPSRVRVWVGPECGASYVTSLTLGRSTDNIEKETETQKILKGSFGETKVPKMKAMTRTTTRTKVRMWRWDQDSDGHVAIFDATLCDNTTGVEISTWQPYVGDDVGVNGRVDRDQVSQSFEKRYKGANRSFTKSGSWVFSEGLEGVKWRLNKEMEGSMLKWRIGGEVWVSYFPNEVKSSYFETRHVEWCDEVDLPLIVGAY</sequence>
<evidence type="ECO:0000313" key="1">
    <source>
        <dbReference type="EMBL" id="KAD4179260.1"/>
    </source>
</evidence>
<reference evidence="1 2" key="1">
    <citation type="submission" date="2019-05" db="EMBL/GenBank/DDBJ databases">
        <title>Mikania micrantha, genome provides insights into the molecular mechanism of rapid growth.</title>
        <authorList>
            <person name="Liu B."/>
        </authorList>
    </citation>
    <scope>NUCLEOTIDE SEQUENCE [LARGE SCALE GENOMIC DNA]</scope>
    <source>
        <strain evidence="1">NLD-2019</strain>
        <tissue evidence="1">Leaf</tissue>
    </source>
</reference>
<comment type="caution">
    <text evidence="1">The sequence shown here is derived from an EMBL/GenBank/DDBJ whole genome shotgun (WGS) entry which is preliminary data.</text>
</comment>
<accession>A0A5N6MYZ1</accession>